<sequence length="98" mass="10287">MHDEIELAVVETELAAQRAKLIRNRNRLAADGVVALEVAKAADLAGEIARPRLAAAVAFPPGVPRKKNFAPLPPCARLDSGKAPAYFSATLALALGEC</sequence>
<protein>
    <submittedName>
        <fullName evidence="1">Uncharacterized protein</fullName>
    </submittedName>
</protein>
<evidence type="ECO:0000313" key="2">
    <source>
        <dbReference type="Proteomes" id="UP000251956"/>
    </source>
</evidence>
<organism evidence="1 2">
    <name type="scientific">Mesorhizobium atlanticum</name>
    <dbReference type="NCBI Taxonomy" id="2233532"/>
    <lineage>
        <taxon>Bacteria</taxon>
        <taxon>Pseudomonadati</taxon>
        <taxon>Pseudomonadota</taxon>
        <taxon>Alphaproteobacteria</taxon>
        <taxon>Hyphomicrobiales</taxon>
        <taxon>Phyllobacteriaceae</taxon>
        <taxon>Mesorhizobium</taxon>
    </lineage>
</organism>
<dbReference type="AlphaFoldDB" id="A0A330GIL8"/>
<reference evidence="1 2" key="2">
    <citation type="submission" date="2018-07" db="EMBL/GenBank/DDBJ databases">
        <title>Diversity of Mesorhizobium strains in Brazil.</title>
        <authorList>
            <person name="Helene L.C.F."/>
            <person name="Dall'Agnol R."/>
            <person name="Delamuta J.R.M."/>
            <person name="Hungria M."/>
        </authorList>
    </citation>
    <scope>NUCLEOTIDE SEQUENCE [LARGE SCALE GENOMIC DNA]</scope>
    <source>
        <strain evidence="1 2">CNPSo 3140</strain>
    </source>
</reference>
<keyword evidence="2" id="KW-1185">Reference proteome</keyword>
<dbReference type="EMBL" id="QMBQ01000010">
    <property type="protein sequence ID" value="RAZ72536.1"/>
    <property type="molecule type" value="Genomic_DNA"/>
</dbReference>
<gene>
    <name evidence="1" type="ORF">DPM35_27465</name>
</gene>
<accession>A0A330GIL8</accession>
<comment type="caution">
    <text evidence="1">The sequence shown here is derived from an EMBL/GenBank/DDBJ whole genome shotgun (WGS) entry which is preliminary data.</text>
</comment>
<reference evidence="2" key="1">
    <citation type="submission" date="2018-06" db="EMBL/GenBank/DDBJ databases">
        <authorList>
            <person name="Helene L.C."/>
            <person name="Dall'Agnol R."/>
            <person name="Delamuta J.R."/>
            <person name="Hungria M."/>
        </authorList>
    </citation>
    <scope>NUCLEOTIDE SEQUENCE [LARGE SCALE GENOMIC DNA]</scope>
    <source>
        <strain evidence="2">CNPSo 3140</strain>
    </source>
</reference>
<proteinExistence type="predicted"/>
<name>A0A330GIL8_9HYPH</name>
<evidence type="ECO:0000313" key="1">
    <source>
        <dbReference type="EMBL" id="RAZ72536.1"/>
    </source>
</evidence>
<dbReference type="Proteomes" id="UP000251956">
    <property type="component" value="Unassembled WGS sequence"/>
</dbReference>